<protein>
    <submittedName>
        <fullName evidence="1">Uncharacterized protein</fullName>
    </submittedName>
</protein>
<dbReference type="Proteomes" id="UP000016960">
    <property type="component" value="Unassembled WGS sequence"/>
</dbReference>
<reference evidence="1 2" key="1">
    <citation type="submission" date="2013-05" db="EMBL/GenBank/DDBJ databases">
        <title>Draft genome sequence of Rubidibacter lacunae KORDI 51-2.</title>
        <authorList>
            <person name="Choi D.H."/>
            <person name="Noh J.H."/>
            <person name="Kwon K.-K."/>
            <person name="Lee J.-H."/>
            <person name="Ryu J.-Y."/>
        </authorList>
    </citation>
    <scope>NUCLEOTIDE SEQUENCE [LARGE SCALE GENOMIC DNA]</scope>
    <source>
        <strain evidence="1 2">KORDI 51-2</strain>
    </source>
</reference>
<dbReference type="InParanoid" id="U5DT49"/>
<dbReference type="AlphaFoldDB" id="U5DT49"/>
<evidence type="ECO:0000313" key="2">
    <source>
        <dbReference type="Proteomes" id="UP000016960"/>
    </source>
</evidence>
<comment type="caution">
    <text evidence="1">The sequence shown here is derived from an EMBL/GenBank/DDBJ whole genome shotgun (WGS) entry which is preliminary data.</text>
</comment>
<sequence length="101" mass="11185">MCPISRNPTFQMASKVAIREIGIAASPILQILGIVGTACLRNQCSRFSNVRHRSNLLNNRAHLGTLRFAEIAHAKRANVILDTQHLTAIAKLRIRLNRSSS</sequence>
<accession>U5DT49</accession>
<keyword evidence="2" id="KW-1185">Reference proteome</keyword>
<gene>
    <name evidence="1" type="ORF">KR51_00003860</name>
</gene>
<organism evidence="1 2">
    <name type="scientific">Rubidibacter lacunae KORDI 51-2</name>
    <dbReference type="NCBI Taxonomy" id="582515"/>
    <lineage>
        <taxon>Bacteria</taxon>
        <taxon>Bacillati</taxon>
        <taxon>Cyanobacteriota</taxon>
        <taxon>Cyanophyceae</taxon>
        <taxon>Oscillatoriophycideae</taxon>
        <taxon>Chroococcales</taxon>
        <taxon>Aphanothecaceae</taxon>
        <taxon>Rubidibacter</taxon>
    </lineage>
</organism>
<evidence type="ECO:0000313" key="1">
    <source>
        <dbReference type="EMBL" id="ERN42860.1"/>
    </source>
</evidence>
<dbReference type="EMBL" id="ASSJ01000005">
    <property type="protein sequence ID" value="ERN42860.1"/>
    <property type="molecule type" value="Genomic_DNA"/>
</dbReference>
<name>U5DT49_9CHRO</name>
<proteinExistence type="predicted"/>